<gene>
    <name evidence="4" type="ORF">SAMN05421829_102265</name>
</gene>
<reference evidence="5" key="1">
    <citation type="submission" date="2017-01" db="EMBL/GenBank/DDBJ databases">
        <authorList>
            <person name="Varghese N."/>
            <person name="Submissions S."/>
        </authorList>
    </citation>
    <scope>NUCLEOTIDE SEQUENCE [LARGE SCALE GENOMIC DNA]</scope>
    <source>
        <strain evidence="5">ATCC 51758</strain>
    </source>
</reference>
<dbReference type="SUPFAM" id="SSF52096">
    <property type="entry name" value="ClpP/crotonase"/>
    <property type="match status" value="1"/>
</dbReference>
<dbReference type="RefSeq" id="WP_076600774.1">
    <property type="nucleotide sequence ID" value="NZ_FTMD01000002.1"/>
</dbReference>
<dbReference type="AlphaFoldDB" id="A0A1N6PZ61"/>
<dbReference type="Pfam" id="PF00378">
    <property type="entry name" value="ECH_1"/>
    <property type="match status" value="1"/>
</dbReference>
<dbReference type="GO" id="GO:0016829">
    <property type="term" value="F:lyase activity"/>
    <property type="evidence" value="ECO:0007669"/>
    <property type="project" value="UniProtKB-KW"/>
</dbReference>
<evidence type="ECO:0000256" key="1">
    <source>
        <dbReference type="ARBA" id="ARBA00005254"/>
    </source>
</evidence>
<comment type="similarity">
    <text evidence="1 3">Belongs to the enoyl-CoA hydratase/isomerase family.</text>
</comment>
<protein>
    <submittedName>
        <fullName evidence="4">Enoyl-CoA hydratase/carnithine racemase</fullName>
    </submittedName>
</protein>
<dbReference type="OrthoDB" id="8524220at2"/>
<dbReference type="Proteomes" id="UP000186819">
    <property type="component" value="Unassembled WGS sequence"/>
</dbReference>
<dbReference type="PROSITE" id="PS00166">
    <property type="entry name" value="ENOYL_COA_HYDRATASE"/>
    <property type="match status" value="1"/>
</dbReference>
<dbReference type="InterPro" id="IPR001753">
    <property type="entry name" value="Enoyl-CoA_hydra/iso"/>
</dbReference>
<evidence type="ECO:0000256" key="3">
    <source>
        <dbReference type="RuleBase" id="RU003707"/>
    </source>
</evidence>
<dbReference type="PANTHER" id="PTHR11941">
    <property type="entry name" value="ENOYL-COA HYDRATASE-RELATED"/>
    <property type="match status" value="1"/>
</dbReference>
<dbReference type="InterPro" id="IPR029045">
    <property type="entry name" value="ClpP/crotonase-like_dom_sf"/>
</dbReference>
<dbReference type="InterPro" id="IPR018376">
    <property type="entry name" value="Enoyl-CoA_hyd/isom_CS"/>
</dbReference>
<keyword evidence="5" id="KW-1185">Reference proteome</keyword>
<dbReference type="GO" id="GO:0006635">
    <property type="term" value="P:fatty acid beta-oxidation"/>
    <property type="evidence" value="ECO:0007669"/>
    <property type="project" value="TreeGrafter"/>
</dbReference>
<proteinExistence type="inferred from homology"/>
<dbReference type="Gene3D" id="1.10.12.10">
    <property type="entry name" value="Lyase 2-enoyl-coa Hydratase, Chain A, domain 2"/>
    <property type="match status" value="1"/>
</dbReference>
<dbReference type="InterPro" id="IPR014748">
    <property type="entry name" value="Enoyl-CoA_hydra_C"/>
</dbReference>
<evidence type="ECO:0000256" key="2">
    <source>
        <dbReference type="ARBA" id="ARBA00023239"/>
    </source>
</evidence>
<dbReference type="Gene3D" id="3.90.226.10">
    <property type="entry name" value="2-enoyl-CoA Hydratase, Chain A, domain 1"/>
    <property type="match status" value="1"/>
</dbReference>
<evidence type="ECO:0000313" key="4">
    <source>
        <dbReference type="EMBL" id="SIQ09575.1"/>
    </source>
</evidence>
<dbReference type="EMBL" id="FTMD01000002">
    <property type="protein sequence ID" value="SIQ09575.1"/>
    <property type="molecule type" value="Genomic_DNA"/>
</dbReference>
<accession>A0A1N6PZ61</accession>
<keyword evidence="2" id="KW-0456">Lyase</keyword>
<sequence length="265" mass="29250">MELEKDVIQYEVAPNGVATIWLNRPHKRNCVSPQLLKELEKAVDRAAEDKEALAVVFRGRANTFCSGADLDLLVSPVLQETTTSLQLAIDSARTFDKIFNMKKPTIAAVEGFAVAGGFELMISCDFALAANEAKIGDFHIRRALFGGAGPIYRLPRMIGMRRSKELMLTGKLLTGVQCADWGLVNAAAPQAEFDKLIQDFCAPLIDKSPFCMWMTKMALNRGLDADTDSLITLETMTCNVVHHSEDAKEGVRAFLDKRAPKWTGR</sequence>
<name>A0A1N6PZ61_9RHOO</name>
<dbReference type="CDD" id="cd06558">
    <property type="entry name" value="crotonase-like"/>
    <property type="match status" value="1"/>
</dbReference>
<dbReference type="PANTHER" id="PTHR11941:SF54">
    <property type="entry name" value="ENOYL-COA HYDRATASE, MITOCHONDRIAL"/>
    <property type="match status" value="1"/>
</dbReference>
<evidence type="ECO:0000313" key="5">
    <source>
        <dbReference type="Proteomes" id="UP000186819"/>
    </source>
</evidence>
<organism evidence="4 5">
    <name type="scientific">Aromatoleum tolulyticum</name>
    <dbReference type="NCBI Taxonomy" id="34027"/>
    <lineage>
        <taxon>Bacteria</taxon>
        <taxon>Pseudomonadati</taxon>
        <taxon>Pseudomonadota</taxon>
        <taxon>Betaproteobacteria</taxon>
        <taxon>Rhodocyclales</taxon>
        <taxon>Rhodocyclaceae</taxon>
        <taxon>Aromatoleum</taxon>
    </lineage>
</organism>
<dbReference type="STRING" id="34027.SAMN05421829_102265"/>